<keyword evidence="2" id="KW-1185">Reference proteome</keyword>
<dbReference type="EMBL" id="JARPOI010000007">
    <property type="protein sequence ID" value="KAJ9176989.1"/>
    <property type="molecule type" value="Genomic_DNA"/>
</dbReference>
<feature type="non-terminal residue" evidence="1">
    <location>
        <position position="1"/>
    </location>
</feature>
<proteinExistence type="predicted"/>
<evidence type="ECO:0000313" key="1">
    <source>
        <dbReference type="EMBL" id="KAJ9176989.1"/>
    </source>
</evidence>
<comment type="caution">
    <text evidence="1">The sequence shown here is derived from an EMBL/GenBank/DDBJ whole genome shotgun (WGS) entry which is preliminary data.</text>
</comment>
<evidence type="ECO:0000313" key="2">
    <source>
        <dbReference type="Proteomes" id="UP001174677"/>
    </source>
</evidence>
<reference evidence="1" key="1">
    <citation type="journal article" date="2023" name="Plant Biotechnol. J.">
        <title>Chromosome-level wild Hevea brasiliensis genome provides new tools for genomic-assisted breeding and valuable loci to elevate rubber yield.</title>
        <authorList>
            <person name="Cheng H."/>
            <person name="Song X."/>
            <person name="Hu Y."/>
            <person name="Wu T."/>
            <person name="Yang Q."/>
            <person name="An Z."/>
            <person name="Feng S."/>
            <person name="Deng Z."/>
            <person name="Wu W."/>
            <person name="Zeng X."/>
            <person name="Tu M."/>
            <person name="Wang X."/>
            <person name="Huang H."/>
        </authorList>
    </citation>
    <scope>NUCLEOTIDE SEQUENCE</scope>
    <source>
        <strain evidence="1">MT/VB/25A 57/8</strain>
    </source>
</reference>
<organism evidence="1 2">
    <name type="scientific">Hevea brasiliensis</name>
    <name type="common">Para rubber tree</name>
    <name type="synonym">Siphonia brasiliensis</name>
    <dbReference type="NCBI Taxonomy" id="3981"/>
    <lineage>
        <taxon>Eukaryota</taxon>
        <taxon>Viridiplantae</taxon>
        <taxon>Streptophyta</taxon>
        <taxon>Embryophyta</taxon>
        <taxon>Tracheophyta</taxon>
        <taxon>Spermatophyta</taxon>
        <taxon>Magnoliopsida</taxon>
        <taxon>eudicotyledons</taxon>
        <taxon>Gunneridae</taxon>
        <taxon>Pentapetalae</taxon>
        <taxon>rosids</taxon>
        <taxon>fabids</taxon>
        <taxon>Malpighiales</taxon>
        <taxon>Euphorbiaceae</taxon>
        <taxon>Crotonoideae</taxon>
        <taxon>Micrandreae</taxon>
        <taxon>Hevea</taxon>
    </lineage>
</organism>
<name>A0ABQ9M9L7_HEVBR</name>
<dbReference type="Proteomes" id="UP001174677">
    <property type="component" value="Chromosome 7"/>
</dbReference>
<protein>
    <submittedName>
        <fullName evidence="1">Uncharacterized protein</fullName>
    </submittedName>
</protein>
<sequence>PVPVLTSFSPVLTEPVPVRFWFKTEPWPPLLGAEEGFIDTQKLKSYIEHAFQLILKAASKIQQKN</sequence>
<accession>A0ABQ9M9L7</accession>
<gene>
    <name evidence="1" type="ORF">P3X46_012246</name>
</gene>